<dbReference type="SUPFAM" id="SSF48726">
    <property type="entry name" value="Immunoglobulin"/>
    <property type="match status" value="1"/>
</dbReference>
<keyword evidence="6" id="KW-0732">Signal</keyword>
<feature type="chain" id="PRO_5017201512" description="Ig-like domain-containing protein" evidence="6">
    <location>
        <begin position="19"/>
        <end position="254"/>
    </location>
</feature>
<evidence type="ECO:0000313" key="8">
    <source>
        <dbReference type="Ensembl" id="ENSORLP00000038813.1"/>
    </source>
</evidence>
<protein>
    <recommendedName>
        <fullName evidence="7">Ig-like domain-containing protein</fullName>
    </recommendedName>
</protein>
<dbReference type="Pfam" id="PF00969">
    <property type="entry name" value="MHC_II_beta"/>
    <property type="match status" value="1"/>
</dbReference>
<dbReference type="PROSITE" id="PS50835">
    <property type="entry name" value="IG_LIKE"/>
    <property type="match status" value="1"/>
</dbReference>
<dbReference type="Gene3D" id="2.60.40.10">
    <property type="entry name" value="Immunoglobulins"/>
    <property type="match status" value="1"/>
</dbReference>
<gene>
    <name evidence="8" type="primary">LOC101163710</name>
</gene>
<reference evidence="8 9" key="1">
    <citation type="journal article" date="2007" name="Nature">
        <title>The medaka draft genome and insights into vertebrate genome evolution.</title>
        <authorList>
            <person name="Kasahara M."/>
            <person name="Naruse K."/>
            <person name="Sasaki S."/>
            <person name="Nakatani Y."/>
            <person name="Qu W."/>
            <person name="Ahsan B."/>
            <person name="Yamada T."/>
            <person name="Nagayasu Y."/>
            <person name="Doi K."/>
            <person name="Kasai Y."/>
            <person name="Jindo T."/>
            <person name="Kobayashi D."/>
            <person name="Shimada A."/>
            <person name="Toyoda A."/>
            <person name="Kuroki Y."/>
            <person name="Fujiyama A."/>
            <person name="Sasaki T."/>
            <person name="Shimizu A."/>
            <person name="Asakawa S."/>
            <person name="Shimizu N."/>
            <person name="Hashimoto S."/>
            <person name="Yang J."/>
            <person name="Lee Y."/>
            <person name="Matsushima K."/>
            <person name="Sugano S."/>
            <person name="Sakaizumi M."/>
            <person name="Narita T."/>
            <person name="Ohishi K."/>
            <person name="Haga S."/>
            <person name="Ohta F."/>
            <person name="Nomoto H."/>
            <person name="Nogata K."/>
            <person name="Morishita T."/>
            <person name="Endo T."/>
            <person name="Shin-I T."/>
            <person name="Takeda H."/>
            <person name="Morishita S."/>
            <person name="Kohara Y."/>
        </authorList>
    </citation>
    <scope>NUCLEOTIDE SEQUENCE [LARGE SCALE GENOMIC DNA]</scope>
    <source>
        <strain evidence="8 9">Hd-rR</strain>
    </source>
</reference>
<evidence type="ECO:0000256" key="2">
    <source>
        <dbReference type="ARBA" id="ARBA00022692"/>
    </source>
</evidence>
<dbReference type="SUPFAM" id="SSF54452">
    <property type="entry name" value="MHC antigen-recognition domain"/>
    <property type="match status" value="1"/>
</dbReference>
<dbReference type="InterPro" id="IPR003597">
    <property type="entry name" value="Ig_C1-set"/>
</dbReference>
<keyword evidence="3" id="KW-0472">Membrane</keyword>
<dbReference type="InterPro" id="IPR013783">
    <property type="entry name" value="Ig-like_fold"/>
</dbReference>
<sequence>MDFSSLCLLFLTLYSADGFLEYDMHRCLFNSSDMKDIEYIYSKHYNKEEVIRFSSSLGKYVGYTKFGVMAAGYWNKDLEGLRERRADKERLCKTNIDLDYLNILTKSVKPSVMIESVTSSGGHHPAMLVCSVYDFYPKYIKVSWLRDQEEVSSDVTSTTELEDGDWYYQIHSHLEYTPRSIHARVREEQTCHRSFRTDSGSGLVSGWIHLLQEEGPRSVQFKPVQSGSVQRGFLSVCQLRLQFICSCRQTFFLI</sequence>
<keyword evidence="4" id="KW-1015">Disulfide bond</keyword>
<dbReference type="InterPro" id="IPR036179">
    <property type="entry name" value="Ig-like_dom_sf"/>
</dbReference>
<dbReference type="InterPro" id="IPR007110">
    <property type="entry name" value="Ig-like_dom"/>
</dbReference>
<dbReference type="Proteomes" id="UP000001038">
    <property type="component" value="Chromosome 18"/>
</dbReference>
<comment type="subcellular location">
    <subcellularLocation>
        <location evidence="1">Membrane</location>
        <topology evidence="1">Single-pass type I membrane protein</topology>
    </subcellularLocation>
</comment>
<dbReference type="GO" id="GO:0042613">
    <property type="term" value="C:MHC class II protein complex"/>
    <property type="evidence" value="ECO:0007669"/>
    <property type="project" value="InterPro"/>
</dbReference>
<dbReference type="Bgee" id="ENSORLG00000019376">
    <property type="expression patterns" value="Expressed in pharyngeal gill and 12 other cell types or tissues"/>
</dbReference>
<dbReference type="Pfam" id="PF07654">
    <property type="entry name" value="C1-set"/>
    <property type="match status" value="1"/>
</dbReference>
<evidence type="ECO:0000313" key="9">
    <source>
        <dbReference type="Proteomes" id="UP000001038"/>
    </source>
</evidence>
<accession>A0A3B3I4G2</accession>
<dbReference type="Ensembl" id="ENSORLT00000044326.1">
    <property type="protein sequence ID" value="ENSORLP00000038813.1"/>
    <property type="gene ID" value="ENSORLG00000019376.2"/>
</dbReference>
<reference evidence="8" key="3">
    <citation type="submission" date="2025-09" db="UniProtKB">
        <authorList>
            <consortium name="Ensembl"/>
        </authorList>
    </citation>
    <scope>IDENTIFICATION</scope>
    <source>
        <strain evidence="8">Hd-rR</strain>
    </source>
</reference>
<dbReference type="InterPro" id="IPR011162">
    <property type="entry name" value="MHC_I/II-like_Ag-recog"/>
</dbReference>
<dbReference type="AlphaFoldDB" id="A0A3B3I4G2"/>
<keyword evidence="9" id="KW-1185">Reference proteome</keyword>
<dbReference type="GeneTree" id="ENSGT00950000183127"/>
<reference evidence="8" key="2">
    <citation type="submission" date="2025-08" db="UniProtKB">
        <authorList>
            <consortium name="Ensembl"/>
        </authorList>
    </citation>
    <scope>IDENTIFICATION</scope>
    <source>
        <strain evidence="8">Hd-rR</strain>
    </source>
</reference>
<feature type="domain" description="Ig-like" evidence="7">
    <location>
        <begin position="110"/>
        <end position="167"/>
    </location>
</feature>
<organism evidence="8 9">
    <name type="scientific">Oryzias latipes</name>
    <name type="common">Japanese rice fish</name>
    <name type="synonym">Japanese killifish</name>
    <dbReference type="NCBI Taxonomy" id="8090"/>
    <lineage>
        <taxon>Eukaryota</taxon>
        <taxon>Metazoa</taxon>
        <taxon>Chordata</taxon>
        <taxon>Craniata</taxon>
        <taxon>Vertebrata</taxon>
        <taxon>Euteleostomi</taxon>
        <taxon>Actinopterygii</taxon>
        <taxon>Neopterygii</taxon>
        <taxon>Teleostei</taxon>
        <taxon>Neoteleostei</taxon>
        <taxon>Acanthomorphata</taxon>
        <taxon>Ovalentaria</taxon>
        <taxon>Atherinomorphae</taxon>
        <taxon>Beloniformes</taxon>
        <taxon>Adrianichthyidae</taxon>
        <taxon>Oryziinae</taxon>
        <taxon>Oryzias</taxon>
    </lineage>
</organism>
<dbReference type="SMART" id="SM00407">
    <property type="entry name" value="IGc1"/>
    <property type="match status" value="1"/>
</dbReference>
<evidence type="ECO:0000256" key="1">
    <source>
        <dbReference type="ARBA" id="ARBA00004479"/>
    </source>
</evidence>
<evidence type="ECO:0000256" key="6">
    <source>
        <dbReference type="SAM" id="SignalP"/>
    </source>
</evidence>
<evidence type="ECO:0000256" key="4">
    <source>
        <dbReference type="ARBA" id="ARBA00023157"/>
    </source>
</evidence>
<dbReference type="InterPro" id="IPR000353">
    <property type="entry name" value="MHC_II_b_N"/>
</dbReference>
<dbReference type="PANTHER" id="PTHR19944:SF99">
    <property type="entry name" value="HLA CLASS II HISTOCOMPATIBILITY ANTIGEN, DRB1 BETA CHAIN"/>
    <property type="match status" value="1"/>
</dbReference>
<dbReference type="Gene3D" id="3.10.320.10">
    <property type="entry name" value="Class II Histocompatibility Antigen, M Beta Chain, Chain B, domain 1"/>
    <property type="match status" value="1"/>
</dbReference>
<dbReference type="PANTHER" id="PTHR19944">
    <property type="entry name" value="MHC CLASS II-RELATED"/>
    <property type="match status" value="1"/>
</dbReference>
<keyword evidence="3" id="KW-1133">Transmembrane helix</keyword>
<evidence type="ECO:0000259" key="7">
    <source>
        <dbReference type="PROSITE" id="PS50835"/>
    </source>
</evidence>
<dbReference type="GO" id="GO:0006955">
    <property type="term" value="P:immune response"/>
    <property type="evidence" value="ECO:0007669"/>
    <property type="project" value="InterPro"/>
</dbReference>
<dbReference type="GO" id="GO:0019882">
    <property type="term" value="P:antigen processing and presentation"/>
    <property type="evidence" value="ECO:0007669"/>
    <property type="project" value="InterPro"/>
</dbReference>
<evidence type="ECO:0000256" key="3">
    <source>
        <dbReference type="ARBA" id="ARBA00022989"/>
    </source>
</evidence>
<name>A0A3B3I4G2_ORYLA</name>
<evidence type="ECO:0000256" key="5">
    <source>
        <dbReference type="ARBA" id="ARBA00023180"/>
    </source>
</evidence>
<proteinExistence type="predicted"/>
<keyword evidence="5" id="KW-0325">Glycoprotein</keyword>
<keyword evidence="2" id="KW-0812">Transmembrane</keyword>
<dbReference type="InterPro" id="IPR014745">
    <property type="entry name" value="MHC_II_a/b_N"/>
</dbReference>
<feature type="signal peptide" evidence="6">
    <location>
        <begin position="1"/>
        <end position="18"/>
    </location>
</feature>
<dbReference type="SMART" id="SM00921">
    <property type="entry name" value="MHC_II_beta"/>
    <property type="match status" value="1"/>
</dbReference>
<dbReference type="InterPro" id="IPR050160">
    <property type="entry name" value="MHC/Immunoglobulin"/>
</dbReference>